<dbReference type="Proteomes" id="UP000053477">
    <property type="component" value="Unassembled WGS sequence"/>
</dbReference>
<protein>
    <recommendedName>
        <fullName evidence="5">MYND-type domain-containing protein</fullName>
    </recommendedName>
</protein>
<dbReference type="InterPro" id="IPR002893">
    <property type="entry name" value="Znf_MYND"/>
</dbReference>
<evidence type="ECO:0000256" key="2">
    <source>
        <dbReference type="ARBA" id="ARBA00022771"/>
    </source>
</evidence>
<dbReference type="SUPFAM" id="SSF144232">
    <property type="entry name" value="HIT/MYND zinc finger-like"/>
    <property type="match status" value="1"/>
</dbReference>
<dbReference type="PROSITE" id="PS50865">
    <property type="entry name" value="ZF_MYND_2"/>
    <property type="match status" value="1"/>
</dbReference>
<keyword evidence="2 4" id="KW-0863">Zinc-finger</keyword>
<dbReference type="AlphaFoldDB" id="A0A0H2R5Q0"/>
<reference evidence="6 7" key="1">
    <citation type="submission" date="2015-04" db="EMBL/GenBank/DDBJ databases">
        <title>Complete genome sequence of Schizopora paradoxa KUC8140, a cosmopolitan wood degrader in East Asia.</title>
        <authorList>
            <consortium name="DOE Joint Genome Institute"/>
            <person name="Min B."/>
            <person name="Park H."/>
            <person name="Jang Y."/>
            <person name="Kim J.-J."/>
            <person name="Kim K.H."/>
            <person name="Pangilinan J."/>
            <person name="Lipzen A."/>
            <person name="Riley R."/>
            <person name="Grigoriev I.V."/>
            <person name="Spatafora J.W."/>
            <person name="Choi I.-G."/>
        </authorList>
    </citation>
    <scope>NUCLEOTIDE SEQUENCE [LARGE SCALE GENOMIC DNA]</scope>
    <source>
        <strain evidence="6 7">KUC8140</strain>
    </source>
</reference>
<dbReference type="Gene3D" id="6.10.140.2220">
    <property type="match status" value="1"/>
</dbReference>
<evidence type="ECO:0000256" key="1">
    <source>
        <dbReference type="ARBA" id="ARBA00022723"/>
    </source>
</evidence>
<dbReference type="Pfam" id="PF01753">
    <property type="entry name" value="zf-MYND"/>
    <property type="match status" value="1"/>
</dbReference>
<evidence type="ECO:0000259" key="5">
    <source>
        <dbReference type="PROSITE" id="PS50865"/>
    </source>
</evidence>
<evidence type="ECO:0000313" key="7">
    <source>
        <dbReference type="Proteomes" id="UP000053477"/>
    </source>
</evidence>
<name>A0A0H2R5Q0_9AGAM</name>
<accession>A0A0H2R5Q0</accession>
<keyword evidence="3" id="KW-0862">Zinc</keyword>
<sequence length="731" mass="82600">MYARSIQLVRERAKRSQQHTDREIRRIMSTMLPKARNGHLQDLRYFVDGVREFPEFIVPEVFEAFLEQLHASKVPAIETLPASFVMRADRSFKDPRVHRAFQGLCGLANSAIFQHLLQAKFELVDIFVSRWPDVLSWMWYFYIACFERNLVDGVHQAHIYREIPGSVRLATLLCMLDNKGAFLNQEDVSMGTHALSRLLPSKANPGLLDEVTKALGGNAKLLVDATIARLEQALDTPKIADKVATTYVPFFVGLNSDSKHPICVALRDRKPVAILTNVLHRLLELLPQASSGRLDPDSAAKIHRLIGTILSHISIVLRGDSARSELVQQALQAGLLTILIDCAPIAFTLKKDERDAIVEVLKQLTWLTTHLPVARQASAELERLERARSIQGRFNVSTPDVRIAWMTLYDAILARRSILAQMQALNSTPMSCDNCFRFDERAKYKKCAGCGQAHYCSKDCQGRAWKERGHRDECKSMKNKPAKRRRRAMNQEKYFLARVAVNDAQHKKEELKQMVDIGLKNISVSVDYTEFPPLCLVEYDMKELDSYTKHSSALMDVTTSWLERCGFAQPQQSDPSLEGTSLLAHGEEIPLVARRLSEGEGFDVVHSDGEAIIRIHLVDDNALSETASGPAVHITVHLPAEDGAIHSRKEHFVIDDFWEFMHIKFESSEAEFSEDFQKTDENSKCVVGSGRYPTDKMARLALLLESQRTEKAKELACAVDKYQGDLSRHIK</sequence>
<proteinExistence type="predicted"/>
<gene>
    <name evidence="6" type="ORF">SCHPADRAFT_894919</name>
</gene>
<evidence type="ECO:0000256" key="4">
    <source>
        <dbReference type="PROSITE-ProRule" id="PRU00134"/>
    </source>
</evidence>
<evidence type="ECO:0000256" key="3">
    <source>
        <dbReference type="ARBA" id="ARBA00022833"/>
    </source>
</evidence>
<feature type="domain" description="MYND-type" evidence="5">
    <location>
        <begin position="432"/>
        <end position="474"/>
    </location>
</feature>
<dbReference type="STRING" id="27342.A0A0H2R5Q0"/>
<keyword evidence="1" id="KW-0479">Metal-binding</keyword>
<dbReference type="InParanoid" id="A0A0H2R5Q0"/>
<dbReference type="GO" id="GO:0008270">
    <property type="term" value="F:zinc ion binding"/>
    <property type="evidence" value="ECO:0007669"/>
    <property type="project" value="UniProtKB-KW"/>
</dbReference>
<dbReference type="OrthoDB" id="265717at2759"/>
<dbReference type="PROSITE" id="PS01360">
    <property type="entry name" value="ZF_MYND_1"/>
    <property type="match status" value="1"/>
</dbReference>
<organism evidence="6 7">
    <name type="scientific">Schizopora paradoxa</name>
    <dbReference type="NCBI Taxonomy" id="27342"/>
    <lineage>
        <taxon>Eukaryota</taxon>
        <taxon>Fungi</taxon>
        <taxon>Dikarya</taxon>
        <taxon>Basidiomycota</taxon>
        <taxon>Agaricomycotina</taxon>
        <taxon>Agaricomycetes</taxon>
        <taxon>Hymenochaetales</taxon>
        <taxon>Schizoporaceae</taxon>
        <taxon>Schizopora</taxon>
    </lineage>
</organism>
<dbReference type="EMBL" id="KQ086160">
    <property type="protein sequence ID" value="KLO07115.1"/>
    <property type="molecule type" value="Genomic_DNA"/>
</dbReference>
<keyword evidence="7" id="KW-1185">Reference proteome</keyword>
<evidence type="ECO:0000313" key="6">
    <source>
        <dbReference type="EMBL" id="KLO07115.1"/>
    </source>
</evidence>